<dbReference type="EMBL" id="KZ996732">
    <property type="protein sequence ID" value="RKO88416.1"/>
    <property type="molecule type" value="Genomic_DNA"/>
</dbReference>
<evidence type="ECO:0000256" key="1">
    <source>
        <dbReference type="ARBA" id="ARBA00004834"/>
    </source>
</evidence>
<reference evidence="11" key="1">
    <citation type="journal article" date="2018" name="Nat. Microbiol.">
        <title>Leveraging single-cell genomics to expand the fungal tree of life.</title>
        <authorList>
            <person name="Ahrendt S.R."/>
            <person name="Quandt C.A."/>
            <person name="Ciobanu D."/>
            <person name="Clum A."/>
            <person name="Salamov A."/>
            <person name="Andreopoulos B."/>
            <person name="Cheng J.F."/>
            <person name="Woyke T."/>
            <person name="Pelin A."/>
            <person name="Henrissat B."/>
            <person name="Reynolds N.K."/>
            <person name="Benny G.L."/>
            <person name="Smith M.E."/>
            <person name="James T.Y."/>
            <person name="Grigoriev I.V."/>
        </authorList>
    </citation>
    <scope>NUCLEOTIDE SEQUENCE [LARGE SCALE GENOMIC DNA]</scope>
</reference>
<comment type="similarity">
    <text evidence="2 8">Belongs to the glycosyl hydrolase 43 family.</text>
</comment>
<evidence type="ECO:0000256" key="2">
    <source>
        <dbReference type="ARBA" id="ARBA00009865"/>
    </source>
</evidence>
<organism evidence="10 11">
    <name type="scientific">Blyttiomyces helicus</name>
    <dbReference type="NCBI Taxonomy" id="388810"/>
    <lineage>
        <taxon>Eukaryota</taxon>
        <taxon>Fungi</taxon>
        <taxon>Fungi incertae sedis</taxon>
        <taxon>Chytridiomycota</taxon>
        <taxon>Chytridiomycota incertae sedis</taxon>
        <taxon>Chytridiomycetes</taxon>
        <taxon>Chytridiomycetes incertae sedis</taxon>
        <taxon>Blyttiomyces</taxon>
    </lineage>
</organism>
<dbReference type="InterPro" id="IPR023296">
    <property type="entry name" value="Glyco_hydro_beta-prop_sf"/>
</dbReference>
<dbReference type="GO" id="GO:0004553">
    <property type="term" value="F:hydrolase activity, hydrolyzing O-glycosyl compounds"/>
    <property type="evidence" value="ECO:0007669"/>
    <property type="project" value="InterPro"/>
</dbReference>
<gene>
    <name evidence="10" type="ORF">BDK51DRAFT_17744</name>
</gene>
<evidence type="ECO:0000256" key="3">
    <source>
        <dbReference type="ARBA" id="ARBA00022801"/>
    </source>
</evidence>
<evidence type="ECO:0000313" key="11">
    <source>
        <dbReference type="Proteomes" id="UP000269721"/>
    </source>
</evidence>
<dbReference type="OrthoDB" id="195678at2759"/>
<keyword evidence="3 8" id="KW-0378">Hydrolase</keyword>
<dbReference type="Proteomes" id="UP000269721">
    <property type="component" value="Unassembled WGS sequence"/>
</dbReference>
<evidence type="ECO:0000256" key="8">
    <source>
        <dbReference type="RuleBase" id="RU361187"/>
    </source>
</evidence>
<evidence type="ECO:0000256" key="6">
    <source>
        <dbReference type="PIRSR" id="PIRSR606710-1"/>
    </source>
</evidence>
<feature type="site" description="Important for catalytic activity, responsible for pKa modulation of the active site Glu and correct orientation of both the proton donor and substrate" evidence="7">
    <location>
        <position position="167"/>
    </location>
</feature>
<evidence type="ECO:0000256" key="5">
    <source>
        <dbReference type="ARBA" id="ARBA00042202"/>
    </source>
</evidence>
<evidence type="ECO:0000256" key="4">
    <source>
        <dbReference type="ARBA" id="ARBA00023295"/>
    </source>
</evidence>
<keyword evidence="9" id="KW-0732">Signal</keyword>
<evidence type="ECO:0000256" key="7">
    <source>
        <dbReference type="PIRSR" id="PIRSR606710-2"/>
    </source>
</evidence>
<evidence type="ECO:0000313" key="10">
    <source>
        <dbReference type="EMBL" id="RKO88416.1"/>
    </source>
</evidence>
<sequence>MHFPLWTRTLATAALVSALPGTSPAIPDTSTFPLPGPVTGDPISTHTHDPAIIKFKGTYYLFATHNNISITTAPSMAGPWTRIGQVLEKGSIIDNAGRFDPWAPDVQEINGTFYLYYAVSTFATDKSSIGVATSTSLAPGTWTDHGAIITTGVPTNDPALVDTNAIDPNLFYDPSTRAATLQIGSFFSDIWQIPMEADLLAAGQSGVHLALDPVAPSPVEGSFLHRAANGFYYLYVSHGICCGYGTPPLPAPGKE</sequence>
<dbReference type="AlphaFoldDB" id="A0A4P9WDI8"/>
<name>A0A4P9WDI8_9FUNG</name>
<dbReference type="PANTHER" id="PTHR43301:SF3">
    <property type="entry name" value="ARABINAN ENDO-1,5-ALPHA-L-ARABINOSIDASE A-RELATED"/>
    <property type="match status" value="1"/>
</dbReference>
<dbReference type="InterPro" id="IPR006710">
    <property type="entry name" value="Glyco_hydro_43"/>
</dbReference>
<keyword evidence="11" id="KW-1185">Reference proteome</keyword>
<dbReference type="SUPFAM" id="SSF75005">
    <property type="entry name" value="Arabinanase/levansucrase/invertase"/>
    <property type="match status" value="1"/>
</dbReference>
<feature type="active site" description="Proton donor" evidence="6">
    <location>
        <position position="220"/>
    </location>
</feature>
<dbReference type="GO" id="GO:0005975">
    <property type="term" value="P:carbohydrate metabolic process"/>
    <property type="evidence" value="ECO:0007669"/>
    <property type="project" value="InterPro"/>
</dbReference>
<feature type="signal peptide" evidence="9">
    <location>
        <begin position="1"/>
        <end position="25"/>
    </location>
</feature>
<comment type="pathway">
    <text evidence="1">Glycan metabolism; L-arabinan degradation.</text>
</comment>
<evidence type="ECO:0000256" key="9">
    <source>
        <dbReference type="SAM" id="SignalP"/>
    </source>
</evidence>
<dbReference type="PANTHER" id="PTHR43301">
    <property type="entry name" value="ARABINAN ENDO-1,5-ALPHA-L-ARABINOSIDASE"/>
    <property type="match status" value="1"/>
</dbReference>
<accession>A0A4P9WDI8</accession>
<feature type="chain" id="PRO_5021022284" description="Endo-1,5-alpha-L-arabinanase A" evidence="9">
    <location>
        <begin position="26"/>
        <end position="255"/>
    </location>
</feature>
<feature type="active site" description="Proton acceptor" evidence="6">
    <location>
        <position position="49"/>
    </location>
</feature>
<dbReference type="Gene3D" id="2.115.10.20">
    <property type="entry name" value="Glycosyl hydrolase domain, family 43"/>
    <property type="match status" value="1"/>
</dbReference>
<proteinExistence type="inferred from homology"/>
<dbReference type="InterPro" id="IPR050727">
    <property type="entry name" value="GH43_arabinanases"/>
</dbReference>
<protein>
    <recommendedName>
        <fullName evidence="5">Endo-1,5-alpha-L-arabinanase A</fullName>
    </recommendedName>
</protein>
<keyword evidence="4 8" id="KW-0326">Glycosidase</keyword>
<dbReference type="Pfam" id="PF04616">
    <property type="entry name" value="Glyco_hydro_43"/>
    <property type="match status" value="1"/>
</dbReference>